<keyword evidence="4" id="KW-1185">Reference proteome</keyword>
<feature type="domain" description="CT398-like coiled coil hairpin" evidence="2">
    <location>
        <begin position="14"/>
        <end position="193"/>
    </location>
</feature>
<dbReference type="Proteomes" id="UP000254000">
    <property type="component" value="Unassembled WGS sequence"/>
</dbReference>
<dbReference type="OrthoDB" id="9784388at2"/>
<proteinExistence type="predicted"/>
<protein>
    <recommendedName>
        <fullName evidence="2">CT398-like coiled coil hairpin domain-containing protein</fullName>
    </recommendedName>
</protein>
<evidence type="ECO:0000256" key="1">
    <source>
        <dbReference type="SAM" id="Coils"/>
    </source>
</evidence>
<dbReference type="RefSeq" id="WP_015538884.1">
    <property type="nucleotide sequence ID" value="NZ_CABMMS010000007.1"/>
</dbReference>
<organism evidence="3 4">
    <name type="scientific">Gordonibacter pamelaeae</name>
    <dbReference type="NCBI Taxonomy" id="471189"/>
    <lineage>
        <taxon>Bacteria</taxon>
        <taxon>Bacillati</taxon>
        <taxon>Actinomycetota</taxon>
        <taxon>Coriobacteriia</taxon>
        <taxon>Eggerthellales</taxon>
        <taxon>Eggerthellaceae</taxon>
        <taxon>Gordonibacter</taxon>
    </lineage>
</organism>
<dbReference type="EMBL" id="PPTS01000007">
    <property type="protein sequence ID" value="RDB63609.1"/>
    <property type="molecule type" value="Genomic_DNA"/>
</dbReference>
<comment type="caution">
    <text evidence="3">The sequence shown here is derived from an EMBL/GenBank/DDBJ whole genome shotgun (WGS) entry which is preliminary data.</text>
</comment>
<gene>
    <name evidence="3" type="ORF">C1877_12180</name>
</gene>
<dbReference type="Pfam" id="PF24481">
    <property type="entry name" value="CT398_CC"/>
    <property type="match status" value="1"/>
</dbReference>
<dbReference type="GeneID" id="78360451"/>
<evidence type="ECO:0000313" key="3">
    <source>
        <dbReference type="EMBL" id="RDB63609.1"/>
    </source>
</evidence>
<dbReference type="Gene3D" id="1.10.287.1490">
    <property type="match status" value="1"/>
</dbReference>
<accession>A0A369LYA9</accession>
<keyword evidence="1" id="KW-0175">Coiled coil</keyword>
<evidence type="ECO:0000313" key="4">
    <source>
        <dbReference type="Proteomes" id="UP000254000"/>
    </source>
</evidence>
<dbReference type="AlphaFoldDB" id="A0A369LYA9"/>
<name>A0A369LYA9_9ACTN</name>
<feature type="coiled-coil region" evidence="1">
    <location>
        <begin position="37"/>
        <end position="88"/>
    </location>
</feature>
<reference evidence="3 4" key="1">
    <citation type="journal article" date="2018" name="Elife">
        <title>Discovery and characterization of a prevalent human gut bacterial enzyme sufficient for the inactivation of a family of plant toxins.</title>
        <authorList>
            <person name="Koppel N."/>
            <person name="Bisanz J.E."/>
            <person name="Pandelia M.E."/>
            <person name="Turnbaugh P.J."/>
            <person name="Balskus E.P."/>
        </authorList>
    </citation>
    <scope>NUCLEOTIDE SEQUENCE [LARGE SCALE GENOMIC DNA]</scope>
    <source>
        <strain evidence="3 4">3C</strain>
    </source>
</reference>
<evidence type="ECO:0000259" key="2">
    <source>
        <dbReference type="Pfam" id="PF24481"/>
    </source>
</evidence>
<dbReference type="InterPro" id="IPR056003">
    <property type="entry name" value="CT398_CC_hairpin"/>
</dbReference>
<sequence length="239" mass="26269">MQATTDDLTNLLRMQQIDLDLMKAKKKLEELPQRATILAARQKKRTIEQKRDQLAEMRAQAEAKASKLEAEDAELAEKQRRVQEAIDGSRGDYRNVEAHSKELGGFAKRRNTLEGELTKLGEELAKIEGVQGQVSRALAELEKQEASAIASFQREGSALQSDIARMSADREGMSADLSADLREAYHRTAARTGGVAVGLLTEGRCGVCRTVIDGGRLIDLKAEAPLGTCPHCKRLLVVM</sequence>